<dbReference type="GO" id="GO:0016020">
    <property type="term" value="C:membrane"/>
    <property type="evidence" value="ECO:0007669"/>
    <property type="project" value="UniProtKB-SubCell"/>
</dbReference>
<keyword evidence="6 12" id="KW-0479">Metal-binding</keyword>
<dbReference type="Proteomes" id="UP001359559">
    <property type="component" value="Unassembled WGS sequence"/>
</dbReference>
<keyword evidence="4 12" id="KW-0349">Heme</keyword>
<comment type="caution">
    <text evidence="14">The sequence shown here is derived from an EMBL/GenBank/DDBJ whole genome shotgun (WGS) entry which is preliminary data.</text>
</comment>
<keyword evidence="5" id="KW-0812">Transmembrane</keyword>
<dbReference type="Gene3D" id="1.10.630.10">
    <property type="entry name" value="Cytochrome P450"/>
    <property type="match status" value="1"/>
</dbReference>
<evidence type="ECO:0000256" key="10">
    <source>
        <dbReference type="ARBA" id="ARBA00023033"/>
    </source>
</evidence>
<evidence type="ECO:0000256" key="1">
    <source>
        <dbReference type="ARBA" id="ARBA00001971"/>
    </source>
</evidence>
<keyword evidence="7" id="KW-1133">Transmembrane helix</keyword>
<evidence type="ECO:0000256" key="11">
    <source>
        <dbReference type="ARBA" id="ARBA00023136"/>
    </source>
</evidence>
<dbReference type="PROSITE" id="PS00086">
    <property type="entry name" value="CYTOCHROME_P450"/>
    <property type="match status" value="1"/>
</dbReference>
<dbReference type="CDD" id="cd11072">
    <property type="entry name" value="CYP71-like"/>
    <property type="match status" value="1"/>
</dbReference>
<dbReference type="InterPro" id="IPR001128">
    <property type="entry name" value="Cyt_P450"/>
</dbReference>
<dbReference type="PRINTS" id="PR00385">
    <property type="entry name" value="P450"/>
</dbReference>
<dbReference type="GO" id="GO:0004497">
    <property type="term" value="F:monooxygenase activity"/>
    <property type="evidence" value="ECO:0007669"/>
    <property type="project" value="UniProtKB-KW"/>
</dbReference>
<dbReference type="AlphaFoldDB" id="A0AAN9ILH9"/>
<evidence type="ECO:0000256" key="3">
    <source>
        <dbReference type="ARBA" id="ARBA00010617"/>
    </source>
</evidence>
<keyword evidence="15" id="KW-1185">Reference proteome</keyword>
<dbReference type="InterPro" id="IPR017972">
    <property type="entry name" value="Cyt_P450_CS"/>
</dbReference>
<keyword evidence="11" id="KW-0472">Membrane</keyword>
<evidence type="ECO:0000256" key="6">
    <source>
        <dbReference type="ARBA" id="ARBA00022723"/>
    </source>
</evidence>
<name>A0AAN9ILH9_CLITE</name>
<sequence length="513" mass="59077">MFLLILLCVLPIFILFIIIHTHKTNHARAHLPPGPPPLPLIGNLHQLNNSSPHHSLWQLSKRYGHLMSLRLGSKQAIVISSSKLAQQVLKTHDQKFASRPQFLGPRKLSYNGLDLGFAPYSPYWREMKKICILHLFSSHRVQSFRSVREYEVAQMIKKLSHNVDSGKVVNLTENLMSFTSSLICRIGFGKRYGCEYEEVVELGKGNQRSRLQVLLNEAQELLAVFCFSDYFPLLGWVDRLRGILWRLDKVFKELDLFYESVIYDHMDSTKTKDQQVAYIIDILLQLLDHHSFSFPFTLHHIKALLMNIFIAGTDPSSATIVWAMTALLRNPEVMSKVQGEVRNLFCDKDFINEDDIQSLPYLKAVIKETLRLFPPSPLLLPRETMEPCELNGYQIQPKTLVYVNAWAIARDPETWEEPERFYPERFLDDSNLVEIKDNYFEMIPFGAGRRMCPGKHMGVVNVELCVGNPVHSFDWEVAEGDIGKEEMLDTQVKPGITMHKKCDLYLVAKTRSM</sequence>
<dbReference type="SUPFAM" id="SSF48264">
    <property type="entry name" value="Cytochrome P450"/>
    <property type="match status" value="1"/>
</dbReference>
<evidence type="ECO:0000256" key="8">
    <source>
        <dbReference type="ARBA" id="ARBA00023002"/>
    </source>
</evidence>
<keyword evidence="10 13" id="KW-0503">Monooxygenase</keyword>
<dbReference type="InterPro" id="IPR002401">
    <property type="entry name" value="Cyt_P450_E_grp-I"/>
</dbReference>
<evidence type="ECO:0000256" key="5">
    <source>
        <dbReference type="ARBA" id="ARBA00022692"/>
    </source>
</evidence>
<dbReference type="EMBL" id="JAYKXN010000006">
    <property type="protein sequence ID" value="KAK7280721.1"/>
    <property type="molecule type" value="Genomic_DNA"/>
</dbReference>
<evidence type="ECO:0000313" key="14">
    <source>
        <dbReference type="EMBL" id="KAK7280721.1"/>
    </source>
</evidence>
<evidence type="ECO:0000313" key="15">
    <source>
        <dbReference type="Proteomes" id="UP001359559"/>
    </source>
</evidence>
<protein>
    <recommendedName>
        <fullName evidence="16">Cytochrome P450</fullName>
    </recommendedName>
</protein>
<proteinExistence type="inferred from homology"/>
<keyword evidence="8 13" id="KW-0560">Oxidoreductase</keyword>
<dbReference type="FunFam" id="1.10.630.10:FF:000011">
    <property type="entry name" value="Cytochrome P450 83B1"/>
    <property type="match status" value="1"/>
</dbReference>
<evidence type="ECO:0008006" key="16">
    <source>
        <dbReference type="Google" id="ProtNLM"/>
    </source>
</evidence>
<comment type="subcellular location">
    <subcellularLocation>
        <location evidence="2">Membrane</location>
        <topology evidence="2">Single-pass membrane protein</topology>
    </subcellularLocation>
</comment>
<dbReference type="GO" id="GO:0020037">
    <property type="term" value="F:heme binding"/>
    <property type="evidence" value="ECO:0007669"/>
    <property type="project" value="InterPro"/>
</dbReference>
<dbReference type="GO" id="GO:0005506">
    <property type="term" value="F:iron ion binding"/>
    <property type="evidence" value="ECO:0007669"/>
    <property type="project" value="InterPro"/>
</dbReference>
<evidence type="ECO:0000256" key="12">
    <source>
        <dbReference type="PIRSR" id="PIRSR602401-1"/>
    </source>
</evidence>
<dbReference type="Pfam" id="PF00067">
    <property type="entry name" value="p450"/>
    <property type="match status" value="1"/>
</dbReference>
<evidence type="ECO:0000256" key="4">
    <source>
        <dbReference type="ARBA" id="ARBA00022617"/>
    </source>
</evidence>
<dbReference type="InterPro" id="IPR036396">
    <property type="entry name" value="Cyt_P450_sf"/>
</dbReference>
<dbReference type="PANTHER" id="PTHR47955:SF22">
    <property type="entry name" value="CYTOCHROME P450 83B1-LIKE"/>
    <property type="match status" value="1"/>
</dbReference>
<dbReference type="PRINTS" id="PR00463">
    <property type="entry name" value="EP450I"/>
</dbReference>
<organism evidence="14 15">
    <name type="scientific">Clitoria ternatea</name>
    <name type="common">Butterfly pea</name>
    <dbReference type="NCBI Taxonomy" id="43366"/>
    <lineage>
        <taxon>Eukaryota</taxon>
        <taxon>Viridiplantae</taxon>
        <taxon>Streptophyta</taxon>
        <taxon>Embryophyta</taxon>
        <taxon>Tracheophyta</taxon>
        <taxon>Spermatophyta</taxon>
        <taxon>Magnoliopsida</taxon>
        <taxon>eudicotyledons</taxon>
        <taxon>Gunneridae</taxon>
        <taxon>Pentapetalae</taxon>
        <taxon>rosids</taxon>
        <taxon>fabids</taxon>
        <taxon>Fabales</taxon>
        <taxon>Fabaceae</taxon>
        <taxon>Papilionoideae</taxon>
        <taxon>50 kb inversion clade</taxon>
        <taxon>NPAAA clade</taxon>
        <taxon>indigoferoid/millettioid clade</taxon>
        <taxon>Phaseoleae</taxon>
        <taxon>Clitoria</taxon>
    </lineage>
</organism>
<comment type="similarity">
    <text evidence="3 13">Belongs to the cytochrome P450 family.</text>
</comment>
<evidence type="ECO:0000256" key="9">
    <source>
        <dbReference type="ARBA" id="ARBA00023004"/>
    </source>
</evidence>
<dbReference type="GO" id="GO:0016705">
    <property type="term" value="F:oxidoreductase activity, acting on paired donors, with incorporation or reduction of molecular oxygen"/>
    <property type="evidence" value="ECO:0007669"/>
    <property type="project" value="InterPro"/>
</dbReference>
<feature type="binding site" description="axial binding residue" evidence="12">
    <location>
        <position position="452"/>
    </location>
    <ligand>
        <name>heme</name>
        <dbReference type="ChEBI" id="CHEBI:30413"/>
    </ligand>
    <ligandPart>
        <name>Fe</name>
        <dbReference type="ChEBI" id="CHEBI:18248"/>
    </ligandPart>
</feature>
<dbReference type="PANTHER" id="PTHR47955">
    <property type="entry name" value="CYTOCHROME P450 FAMILY 71 PROTEIN"/>
    <property type="match status" value="1"/>
</dbReference>
<keyword evidence="9 12" id="KW-0408">Iron</keyword>
<gene>
    <name evidence="14" type="ORF">RJT34_25788</name>
</gene>
<evidence type="ECO:0000256" key="13">
    <source>
        <dbReference type="RuleBase" id="RU000461"/>
    </source>
</evidence>
<evidence type="ECO:0000256" key="2">
    <source>
        <dbReference type="ARBA" id="ARBA00004167"/>
    </source>
</evidence>
<comment type="cofactor">
    <cofactor evidence="1 12">
        <name>heme</name>
        <dbReference type="ChEBI" id="CHEBI:30413"/>
    </cofactor>
</comment>
<reference evidence="14 15" key="1">
    <citation type="submission" date="2024-01" db="EMBL/GenBank/DDBJ databases">
        <title>The genomes of 5 underutilized Papilionoideae crops provide insights into root nodulation and disease resistance.</title>
        <authorList>
            <person name="Yuan L."/>
        </authorList>
    </citation>
    <scope>NUCLEOTIDE SEQUENCE [LARGE SCALE GENOMIC DNA]</scope>
    <source>
        <strain evidence="14">LY-2023</strain>
        <tissue evidence="14">Leaf</tissue>
    </source>
</reference>
<evidence type="ECO:0000256" key="7">
    <source>
        <dbReference type="ARBA" id="ARBA00022989"/>
    </source>
</evidence>
<accession>A0AAN9ILH9</accession>